<dbReference type="RefSeq" id="WP_169656291.1">
    <property type="nucleotide sequence ID" value="NZ_JABANE010000017.1"/>
</dbReference>
<feature type="transmembrane region" description="Helical" evidence="9">
    <location>
        <begin position="68"/>
        <end position="87"/>
    </location>
</feature>
<dbReference type="GO" id="GO:0015153">
    <property type="term" value="F:rhamnose transmembrane transporter activity"/>
    <property type="evidence" value="ECO:0007669"/>
    <property type="project" value="InterPro"/>
</dbReference>
<keyword evidence="6" id="KW-0769">Symport</keyword>
<keyword evidence="11" id="KW-1185">Reference proteome</keyword>
<evidence type="ECO:0000256" key="9">
    <source>
        <dbReference type="SAM" id="Phobius"/>
    </source>
</evidence>
<dbReference type="Proteomes" id="UP000576082">
    <property type="component" value="Unassembled WGS sequence"/>
</dbReference>
<keyword evidence="2" id="KW-1003">Cell membrane</keyword>
<evidence type="ECO:0000256" key="8">
    <source>
        <dbReference type="ARBA" id="ARBA00023136"/>
    </source>
</evidence>
<feature type="transmembrane region" description="Helical" evidence="9">
    <location>
        <begin position="332"/>
        <end position="351"/>
    </location>
</feature>
<dbReference type="GO" id="GO:0016020">
    <property type="term" value="C:membrane"/>
    <property type="evidence" value="ECO:0007669"/>
    <property type="project" value="InterPro"/>
</dbReference>
<protein>
    <submittedName>
        <fullName evidence="10">Rhamnose/proton symporter RhaT</fullName>
    </submittedName>
</protein>
<evidence type="ECO:0000313" key="10">
    <source>
        <dbReference type="EMBL" id="NME67975.1"/>
    </source>
</evidence>
<evidence type="ECO:0000256" key="3">
    <source>
        <dbReference type="ARBA" id="ARBA00022519"/>
    </source>
</evidence>
<evidence type="ECO:0000256" key="1">
    <source>
        <dbReference type="ARBA" id="ARBA00022448"/>
    </source>
</evidence>
<keyword evidence="3" id="KW-0997">Cell inner membrane</keyword>
<feature type="transmembrane region" description="Helical" evidence="9">
    <location>
        <begin position="189"/>
        <end position="208"/>
    </location>
</feature>
<evidence type="ECO:0000256" key="2">
    <source>
        <dbReference type="ARBA" id="ARBA00022475"/>
    </source>
</evidence>
<dbReference type="InterPro" id="IPR004673">
    <property type="entry name" value="L-rhamnose-proton_sym_RhaT"/>
</dbReference>
<accession>A0A7X9P218</accession>
<feature type="transmembrane region" description="Helical" evidence="9">
    <location>
        <begin position="301"/>
        <end position="320"/>
    </location>
</feature>
<feature type="transmembrane region" description="Helical" evidence="9">
    <location>
        <begin position="271"/>
        <end position="289"/>
    </location>
</feature>
<evidence type="ECO:0000313" key="11">
    <source>
        <dbReference type="Proteomes" id="UP000576082"/>
    </source>
</evidence>
<keyword evidence="5 9" id="KW-0812">Transmembrane</keyword>
<name>A0A7X9P218_9BACT</name>
<gene>
    <name evidence="10" type="ORF">HHU12_08395</name>
</gene>
<feature type="transmembrane region" description="Helical" evidence="9">
    <location>
        <begin position="126"/>
        <end position="148"/>
    </location>
</feature>
<dbReference type="EMBL" id="JABANE010000017">
    <property type="protein sequence ID" value="NME67975.1"/>
    <property type="molecule type" value="Genomic_DNA"/>
</dbReference>
<dbReference type="AlphaFoldDB" id="A0A7X9P218"/>
<feature type="transmembrane region" description="Helical" evidence="9">
    <location>
        <begin position="93"/>
        <end position="114"/>
    </location>
</feature>
<keyword evidence="4" id="KW-0762">Sugar transport</keyword>
<sequence>MNLLAIVLILCASFFQGTFGLGMKHISPLKWENWWILHATVAMIIFPMAWSVIAIPDTFNIIMETSNDVLLIAMFFGFLWGIGGILFGMSVEYTGISITYGIVMGLAASMGSLIPLVQMETLPDNYTIVLAGVALLLVGVAITAYAGVQRDKLSNAVVQETEEELYEEEGDVLVAPDTAVTQVKKSIKVGVLIAVACGVLSALLNVGFSNASPIVDIAINKYNANATDASLVAWVVVLVGAYIMNAGYAIYQLIKNNSWSGFKVKGSQKAYMWSILAGLFWFAALGVYGQGAALMGELGAVIGWPMMLGISLIISNVWGYRMGEWDGAQKPFKQLLGGLAVLIFATCVLGYSNM</sequence>
<dbReference type="GO" id="GO:0015293">
    <property type="term" value="F:symporter activity"/>
    <property type="evidence" value="ECO:0007669"/>
    <property type="project" value="UniProtKB-KW"/>
</dbReference>
<organism evidence="10 11">
    <name type="scientific">Flammeovirga aprica JL-4</name>
    <dbReference type="NCBI Taxonomy" id="694437"/>
    <lineage>
        <taxon>Bacteria</taxon>
        <taxon>Pseudomonadati</taxon>
        <taxon>Bacteroidota</taxon>
        <taxon>Cytophagia</taxon>
        <taxon>Cytophagales</taxon>
        <taxon>Flammeovirgaceae</taxon>
        <taxon>Flammeovirga</taxon>
    </lineage>
</organism>
<reference evidence="10 11" key="1">
    <citation type="submission" date="2020-04" db="EMBL/GenBank/DDBJ databases">
        <title>Flammeovirga sp. SR4, a novel species isolated from seawater.</title>
        <authorList>
            <person name="Wang X."/>
        </authorList>
    </citation>
    <scope>NUCLEOTIDE SEQUENCE [LARGE SCALE GENOMIC DNA]</scope>
    <source>
        <strain evidence="10 11">ATCC 23126</strain>
    </source>
</reference>
<keyword evidence="1" id="KW-0813">Transport</keyword>
<evidence type="ECO:0000256" key="6">
    <source>
        <dbReference type="ARBA" id="ARBA00022847"/>
    </source>
</evidence>
<dbReference type="Pfam" id="PF06379">
    <property type="entry name" value="RhaT"/>
    <property type="match status" value="2"/>
</dbReference>
<proteinExistence type="predicted"/>
<keyword evidence="7 9" id="KW-1133">Transmembrane helix</keyword>
<keyword evidence="8 9" id="KW-0472">Membrane</keyword>
<feature type="transmembrane region" description="Helical" evidence="9">
    <location>
        <begin position="229"/>
        <end position="251"/>
    </location>
</feature>
<evidence type="ECO:0000256" key="5">
    <source>
        <dbReference type="ARBA" id="ARBA00022692"/>
    </source>
</evidence>
<comment type="caution">
    <text evidence="10">The sequence shown here is derived from an EMBL/GenBank/DDBJ whole genome shotgun (WGS) entry which is preliminary data.</text>
</comment>
<feature type="transmembrane region" description="Helical" evidence="9">
    <location>
        <begin position="36"/>
        <end position="56"/>
    </location>
</feature>
<evidence type="ECO:0000256" key="7">
    <source>
        <dbReference type="ARBA" id="ARBA00022989"/>
    </source>
</evidence>
<evidence type="ECO:0000256" key="4">
    <source>
        <dbReference type="ARBA" id="ARBA00022597"/>
    </source>
</evidence>